<reference evidence="1 2" key="1">
    <citation type="journal article" date="2020" name="Microorganisms">
        <title>Osmotic Adaptation and Compatible Solute Biosynthesis of Phototrophic Bacteria as Revealed from Genome Analyses.</title>
        <authorList>
            <person name="Imhoff J.F."/>
            <person name="Rahn T."/>
            <person name="Kunzel S."/>
            <person name="Keller A."/>
            <person name="Neulinger S.C."/>
        </authorList>
    </citation>
    <scope>NUCLEOTIDE SEQUENCE [LARGE SCALE GENOMIC DNA]</scope>
    <source>
        <strain evidence="1 2">DSM 15382</strain>
    </source>
</reference>
<organism evidence="1 2">
    <name type="scientific">Paracraurococcus ruber</name>
    <dbReference type="NCBI Taxonomy" id="77675"/>
    <lineage>
        <taxon>Bacteria</taxon>
        <taxon>Pseudomonadati</taxon>
        <taxon>Pseudomonadota</taxon>
        <taxon>Alphaproteobacteria</taxon>
        <taxon>Acetobacterales</taxon>
        <taxon>Roseomonadaceae</taxon>
        <taxon>Paracraurococcus</taxon>
    </lineage>
</organism>
<name>A0ABS1CTH9_9PROT</name>
<keyword evidence="2" id="KW-1185">Reference proteome</keyword>
<protein>
    <submittedName>
        <fullName evidence="1">Uncharacterized protein</fullName>
    </submittedName>
</protein>
<dbReference type="Proteomes" id="UP000697995">
    <property type="component" value="Unassembled WGS sequence"/>
</dbReference>
<dbReference type="RefSeq" id="WP_133220101.1">
    <property type="nucleotide sequence ID" value="NZ_NRSG01000019.1"/>
</dbReference>
<comment type="caution">
    <text evidence="1">The sequence shown here is derived from an EMBL/GenBank/DDBJ whole genome shotgun (WGS) entry which is preliminary data.</text>
</comment>
<sequence length="260" mass="28241">MPYAIGDGRHGLHPLARKAAVEALVREQVLPRLRQRHGLPAIPPPRDPWGAAVAPLVAALPRMDLLEAARALRLLNPGGARFEALCHDLLLPAAAALRRAREARHLEETDYAMALWRLRMLLTGLEDAGRAPPGQPASALLVAGASHTPSFEESVVLRLFQRAGWQVHCCGRLAEEAPSEAARRDRFDLAWFSVDEATDLGRLCGTVAEVRRASCNRGLRVLSGWQRDRPPPPAALLGADAVSRDASVVVVLAQRVLSLH</sequence>
<evidence type="ECO:0000313" key="1">
    <source>
        <dbReference type="EMBL" id="MBK1657501.1"/>
    </source>
</evidence>
<proteinExistence type="predicted"/>
<evidence type="ECO:0000313" key="2">
    <source>
        <dbReference type="Proteomes" id="UP000697995"/>
    </source>
</evidence>
<gene>
    <name evidence="1" type="ORF">CKO45_04560</name>
</gene>
<accession>A0ABS1CTH9</accession>
<dbReference type="EMBL" id="NRSG01000019">
    <property type="protein sequence ID" value="MBK1657501.1"/>
    <property type="molecule type" value="Genomic_DNA"/>
</dbReference>